<dbReference type="RefSeq" id="WP_135962032.1">
    <property type="nucleotide sequence ID" value="NZ_SRXT01000001.1"/>
</dbReference>
<dbReference type="EMBL" id="SRXT01000001">
    <property type="protein sequence ID" value="TGX55831.1"/>
    <property type="molecule type" value="Genomic_DNA"/>
</dbReference>
<sequence>MSLISIQFGAGGISVEREFEVVPRVGDIIHVIRDDEEFDLLIDLAQHSQDPDDHRMKYFLHAHVIDDLPAEMSRQMDRARR</sequence>
<reference evidence="1 2" key="1">
    <citation type="submission" date="2019-04" db="EMBL/GenBank/DDBJ databases">
        <title>Sphingomonas psychrotolerans sp. nov., isolated from soil in the Tianshan Mountains, Xinjiang, China.</title>
        <authorList>
            <person name="Luo Y."/>
            <person name="Sheng H."/>
        </authorList>
    </citation>
    <scope>NUCLEOTIDE SEQUENCE [LARGE SCALE GENOMIC DNA]</scope>
    <source>
        <strain evidence="1 2">ZFGT-11</strain>
    </source>
</reference>
<protein>
    <submittedName>
        <fullName evidence="1">Uncharacterized protein</fullName>
    </submittedName>
</protein>
<comment type="caution">
    <text evidence="1">The sequence shown here is derived from an EMBL/GenBank/DDBJ whole genome shotgun (WGS) entry which is preliminary data.</text>
</comment>
<accession>A0A4S1XI15</accession>
<gene>
    <name evidence="1" type="ORF">E5A73_01500</name>
</gene>
<dbReference type="AlphaFoldDB" id="A0A4S1XI15"/>
<evidence type="ECO:0000313" key="2">
    <source>
        <dbReference type="Proteomes" id="UP000306147"/>
    </source>
</evidence>
<organism evidence="1 2">
    <name type="scientific">Sphingomonas gei</name>
    <dbReference type="NCBI Taxonomy" id="1395960"/>
    <lineage>
        <taxon>Bacteria</taxon>
        <taxon>Pseudomonadati</taxon>
        <taxon>Pseudomonadota</taxon>
        <taxon>Alphaproteobacteria</taxon>
        <taxon>Sphingomonadales</taxon>
        <taxon>Sphingomonadaceae</taxon>
        <taxon>Sphingomonas</taxon>
    </lineage>
</organism>
<evidence type="ECO:0000313" key="1">
    <source>
        <dbReference type="EMBL" id="TGX55831.1"/>
    </source>
</evidence>
<name>A0A4S1XI15_9SPHN</name>
<proteinExistence type="predicted"/>
<keyword evidence="2" id="KW-1185">Reference proteome</keyword>
<dbReference type="Proteomes" id="UP000306147">
    <property type="component" value="Unassembled WGS sequence"/>
</dbReference>